<dbReference type="HAMAP" id="MF_00340">
    <property type="entry name" value="Ribosomal_bL32"/>
    <property type="match status" value="1"/>
</dbReference>
<dbReference type="Gene3D" id="1.20.5.640">
    <property type="entry name" value="Single helix bin"/>
    <property type="match status" value="1"/>
</dbReference>
<evidence type="ECO:0000256" key="4">
    <source>
        <dbReference type="ARBA" id="ARBA00035178"/>
    </source>
</evidence>
<sequence>MAVPKRKHSNSRTGKRRSHHGLKPKELQSCPKCATPQPSHVICPNCGHYMGRTMVETEE</sequence>
<dbReference type="AlphaFoldDB" id="A0A517U434"/>
<dbReference type="RefSeq" id="WP_145435037.1">
    <property type="nucleotide sequence ID" value="NZ_CP036339.1"/>
</dbReference>
<evidence type="ECO:0000256" key="3">
    <source>
        <dbReference type="ARBA" id="ARBA00023274"/>
    </source>
</evidence>
<dbReference type="InterPro" id="IPR002677">
    <property type="entry name" value="Ribosomal_bL32"/>
</dbReference>
<name>A0A517U434_9BACT</name>
<evidence type="ECO:0000256" key="6">
    <source>
        <dbReference type="SAM" id="MobiDB-lite"/>
    </source>
</evidence>
<evidence type="ECO:0000313" key="8">
    <source>
        <dbReference type="Proteomes" id="UP000317909"/>
    </source>
</evidence>
<dbReference type="Proteomes" id="UP000317909">
    <property type="component" value="Chromosome"/>
</dbReference>
<dbReference type="EMBL" id="CP036339">
    <property type="protein sequence ID" value="QDT75377.1"/>
    <property type="molecule type" value="Genomic_DNA"/>
</dbReference>
<evidence type="ECO:0000256" key="1">
    <source>
        <dbReference type="ARBA" id="ARBA00008560"/>
    </source>
</evidence>
<evidence type="ECO:0000313" key="7">
    <source>
        <dbReference type="EMBL" id="QDT75377.1"/>
    </source>
</evidence>
<reference evidence="7 8" key="1">
    <citation type="submission" date="2019-02" db="EMBL/GenBank/DDBJ databases">
        <title>Deep-cultivation of Planctomycetes and their phenomic and genomic characterization uncovers novel biology.</title>
        <authorList>
            <person name="Wiegand S."/>
            <person name="Jogler M."/>
            <person name="Boedeker C."/>
            <person name="Pinto D."/>
            <person name="Vollmers J."/>
            <person name="Rivas-Marin E."/>
            <person name="Kohn T."/>
            <person name="Peeters S.H."/>
            <person name="Heuer A."/>
            <person name="Rast P."/>
            <person name="Oberbeckmann S."/>
            <person name="Bunk B."/>
            <person name="Jeske O."/>
            <person name="Meyerdierks A."/>
            <person name="Storesund J.E."/>
            <person name="Kallscheuer N."/>
            <person name="Luecker S."/>
            <person name="Lage O.M."/>
            <person name="Pohl T."/>
            <person name="Merkel B.J."/>
            <person name="Hornburger P."/>
            <person name="Mueller R.-W."/>
            <person name="Bruemmer F."/>
            <person name="Labrenz M."/>
            <person name="Spormann A.M."/>
            <person name="Op den Camp H."/>
            <person name="Overmann J."/>
            <person name="Amann R."/>
            <person name="Jetten M.S.M."/>
            <person name="Mascher T."/>
            <person name="Medema M.H."/>
            <person name="Devos D.P."/>
            <person name="Kaster A.-K."/>
            <person name="Ovreas L."/>
            <person name="Rohde M."/>
            <person name="Galperin M.Y."/>
            <person name="Jogler C."/>
        </authorList>
    </citation>
    <scope>NUCLEOTIDE SEQUENCE [LARGE SCALE GENOMIC DNA]</scope>
    <source>
        <strain evidence="7 8">I41</strain>
    </source>
</reference>
<keyword evidence="2 5" id="KW-0689">Ribosomal protein</keyword>
<dbReference type="Pfam" id="PF01783">
    <property type="entry name" value="Ribosomal_L32p"/>
    <property type="match status" value="1"/>
</dbReference>
<dbReference type="NCBIfam" id="TIGR01031">
    <property type="entry name" value="rpmF_bact"/>
    <property type="match status" value="1"/>
</dbReference>
<comment type="similarity">
    <text evidence="1 5">Belongs to the bacterial ribosomal protein bL32 family.</text>
</comment>
<evidence type="ECO:0000256" key="2">
    <source>
        <dbReference type="ARBA" id="ARBA00022980"/>
    </source>
</evidence>
<feature type="region of interest" description="Disordered" evidence="6">
    <location>
        <begin position="1"/>
        <end position="32"/>
    </location>
</feature>
<evidence type="ECO:0000256" key="5">
    <source>
        <dbReference type="HAMAP-Rule" id="MF_00340"/>
    </source>
</evidence>
<dbReference type="PANTHER" id="PTHR35534">
    <property type="entry name" value="50S RIBOSOMAL PROTEIN L32"/>
    <property type="match status" value="1"/>
</dbReference>
<gene>
    <name evidence="5 7" type="primary">rpmF</name>
    <name evidence="7" type="ORF">I41_45870</name>
</gene>
<dbReference type="KEGG" id="llh:I41_45870"/>
<keyword evidence="8" id="KW-1185">Reference proteome</keyword>
<dbReference type="OrthoDB" id="9812874at2"/>
<dbReference type="GO" id="GO:0003735">
    <property type="term" value="F:structural constituent of ribosome"/>
    <property type="evidence" value="ECO:0007669"/>
    <property type="project" value="InterPro"/>
</dbReference>
<accession>A0A517U434</accession>
<dbReference type="GO" id="GO:0006412">
    <property type="term" value="P:translation"/>
    <property type="evidence" value="ECO:0007669"/>
    <property type="project" value="UniProtKB-UniRule"/>
</dbReference>
<dbReference type="PANTHER" id="PTHR35534:SF1">
    <property type="entry name" value="LARGE RIBOSOMAL SUBUNIT PROTEIN BL32"/>
    <property type="match status" value="1"/>
</dbReference>
<feature type="compositionally biased region" description="Basic residues" evidence="6">
    <location>
        <begin position="1"/>
        <end position="22"/>
    </location>
</feature>
<proteinExistence type="inferred from homology"/>
<dbReference type="InterPro" id="IPR044957">
    <property type="entry name" value="Ribosomal_bL32_bact"/>
</dbReference>
<dbReference type="GO" id="GO:0015934">
    <property type="term" value="C:large ribosomal subunit"/>
    <property type="evidence" value="ECO:0007669"/>
    <property type="project" value="InterPro"/>
</dbReference>
<protein>
    <recommendedName>
        <fullName evidence="4 5">Large ribosomal subunit protein bL32</fullName>
    </recommendedName>
</protein>
<keyword evidence="3 5" id="KW-0687">Ribonucleoprotein</keyword>
<organism evidence="7 8">
    <name type="scientific">Lacipirellula limnantheis</name>
    <dbReference type="NCBI Taxonomy" id="2528024"/>
    <lineage>
        <taxon>Bacteria</taxon>
        <taxon>Pseudomonadati</taxon>
        <taxon>Planctomycetota</taxon>
        <taxon>Planctomycetia</taxon>
        <taxon>Pirellulales</taxon>
        <taxon>Lacipirellulaceae</taxon>
        <taxon>Lacipirellula</taxon>
    </lineage>
</organism>
<dbReference type="SUPFAM" id="SSF57829">
    <property type="entry name" value="Zn-binding ribosomal proteins"/>
    <property type="match status" value="1"/>
</dbReference>
<dbReference type="InterPro" id="IPR011332">
    <property type="entry name" value="Ribosomal_zn-bd"/>
</dbReference>